<evidence type="ECO:0000256" key="1">
    <source>
        <dbReference type="SAM" id="Phobius"/>
    </source>
</evidence>
<comment type="caution">
    <text evidence="3">The sequence shown here is derived from an EMBL/GenBank/DDBJ whole genome shotgun (WGS) entry which is preliminary data.</text>
</comment>
<evidence type="ECO:0000313" key="3">
    <source>
        <dbReference type="EMBL" id="CAD6197322.1"/>
    </source>
</evidence>
<protein>
    <recommendedName>
        <fullName evidence="2">CHK kinase-like domain-containing protein</fullName>
    </recommendedName>
</protein>
<sequence length="373" mass="41807">MYAEVGRRATENGAKLENIGAGKGNLSNVLLLRESQLNGLANSHGALVVKTTMAEPVKILANQVRTETLAKMHNTELSVYEVLGNHSNSQIPHPKIYAMQRMIPPSQGFIVMQYIDQCEHVSVYSNLTPDQLIEPLKAAARLHALTYEMTSSERDVIPKDLITSWFSELFCEENMLVFLNGLERLASAGLLTQSAIEAIPVLKKVLTNENLHKLEALSYQLGMRDVLCHGDLWPPNLMFQQDEKAKLTFRCFIDFQTANMGCAAQDICRLLATSLSGKDRRDSCENLLAIYYDELAKASHPHQPPFTVKQLLVAYQTYLPFASAVFCLPISLGFLGRTQKMEDNELRAQMAEVMSEKFSALLEDAATFWNKFE</sequence>
<dbReference type="SMART" id="SM00587">
    <property type="entry name" value="CHK"/>
    <property type="match status" value="1"/>
</dbReference>
<keyword evidence="1" id="KW-1133">Transmembrane helix</keyword>
<keyword evidence="1" id="KW-0812">Transmembrane</keyword>
<feature type="transmembrane region" description="Helical" evidence="1">
    <location>
        <begin position="318"/>
        <end position="336"/>
    </location>
</feature>
<proteinExistence type="predicted"/>
<dbReference type="InterPro" id="IPR015897">
    <property type="entry name" value="CHK_kinase-like"/>
</dbReference>
<evidence type="ECO:0000259" key="2">
    <source>
        <dbReference type="SMART" id="SM00587"/>
    </source>
</evidence>
<dbReference type="OrthoDB" id="5915577at2759"/>
<evidence type="ECO:0000313" key="4">
    <source>
        <dbReference type="Proteomes" id="UP000835052"/>
    </source>
</evidence>
<dbReference type="PANTHER" id="PTHR23020">
    <property type="entry name" value="UNCHARACTERIZED NUCLEAR HORMONE RECEPTOR-RELATED"/>
    <property type="match status" value="1"/>
</dbReference>
<dbReference type="InterPro" id="IPR012877">
    <property type="entry name" value="Dhs-27"/>
</dbReference>
<name>A0A8S1HQZ1_9PELO</name>
<dbReference type="InterPro" id="IPR052961">
    <property type="entry name" value="Oxido-Kinase-like_Enzymes"/>
</dbReference>
<accession>A0A8S1HQZ1</accession>
<dbReference type="Gene3D" id="3.90.1200.10">
    <property type="match status" value="1"/>
</dbReference>
<organism evidence="3 4">
    <name type="scientific">Caenorhabditis auriculariae</name>
    <dbReference type="NCBI Taxonomy" id="2777116"/>
    <lineage>
        <taxon>Eukaryota</taxon>
        <taxon>Metazoa</taxon>
        <taxon>Ecdysozoa</taxon>
        <taxon>Nematoda</taxon>
        <taxon>Chromadorea</taxon>
        <taxon>Rhabditida</taxon>
        <taxon>Rhabditina</taxon>
        <taxon>Rhabditomorpha</taxon>
        <taxon>Rhabditoidea</taxon>
        <taxon>Rhabditidae</taxon>
        <taxon>Peloderinae</taxon>
        <taxon>Caenorhabditis</taxon>
    </lineage>
</organism>
<dbReference type="Proteomes" id="UP000835052">
    <property type="component" value="Unassembled WGS sequence"/>
</dbReference>
<dbReference type="Pfam" id="PF07914">
    <property type="entry name" value="DUF1679"/>
    <property type="match status" value="1"/>
</dbReference>
<keyword evidence="1" id="KW-0472">Membrane</keyword>
<dbReference type="AlphaFoldDB" id="A0A8S1HQZ1"/>
<dbReference type="SUPFAM" id="SSF56112">
    <property type="entry name" value="Protein kinase-like (PK-like)"/>
    <property type="match status" value="1"/>
</dbReference>
<dbReference type="EMBL" id="CAJGYM010000091">
    <property type="protein sequence ID" value="CAD6197322.1"/>
    <property type="molecule type" value="Genomic_DNA"/>
</dbReference>
<dbReference type="InterPro" id="IPR011009">
    <property type="entry name" value="Kinase-like_dom_sf"/>
</dbReference>
<feature type="domain" description="CHK kinase-like" evidence="2">
    <location>
        <begin position="109"/>
        <end position="301"/>
    </location>
</feature>
<keyword evidence="4" id="KW-1185">Reference proteome</keyword>
<dbReference type="PANTHER" id="PTHR23020:SF18">
    <property type="entry name" value="CHK KINASE-LIKE DOMAIN-CONTAINING PROTEIN"/>
    <property type="match status" value="1"/>
</dbReference>
<gene>
    <name evidence="3" type="ORF">CAUJ_LOCUS13231</name>
</gene>
<reference evidence="3" key="1">
    <citation type="submission" date="2020-10" db="EMBL/GenBank/DDBJ databases">
        <authorList>
            <person name="Kikuchi T."/>
        </authorList>
    </citation>
    <scope>NUCLEOTIDE SEQUENCE</scope>
    <source>
        <strain evidence="3">NKZ352</strain>
    </source>
</reference>